<keyword evidence="10" id="KW-0255">Endonuclease</keyword>
<dbReference type="GO" id="GO:0003887">
    <property type="term" value="F:DNA-directed DNA polymerase activity"/>
    <property type="evidence" value="ECO:0007669"/>
    <property type="project" value="UniProtKB-KW"/>
</dbReference>
<dbReference type="GO" id="GO:0006310">
    <property type="term" value="P:DNA recombination"/>
    <property type="evidence" value="ECO:0007669"/>
    <property type="project" value="UniProtKB-KW"/>
</dbReference>
<keyword evidence="15" id="KW-0229">DNA integration</keyword>
<dbReference type="PROSITE" id="PS50994">
    <property type="entry name" value="INTEGRASE"/>
    <property type="match status" value="1"/>
</dbReference>
<dbReference type="GO" id="GO:0005524">
    <property type="term" value="F:ATP binding"/>
    <property type="evidence" value="ECO:0007669"/>
    <property type="project" value="UniProtKB-KW"/>
</dbReference>
<feature type="region of interest" description="Disordered" evidence="23">
    <location>
        <begin position="775"/>
        <end position="846"/>
    </location>
</feature>
<evidence type="ECO:0000256" key="21">
    <source>
        <dbReference type="ARBA" id="ARBA00048173"/>
    </source>
</evidence>
<proteinExistence type="predicted"/>
<evidence type="ECO:0000256" key="23">
    <source>
        <dbReference type="SAM" id="MobiDB-lite"/>
    </source>
</evidence>
<dbReference type="EMBL" id="GU129696">
    <property type="protein sequence ID" value="ACZ04926.1"/>
    <property type="molecule type" value="Genomic_DNA"/>
</dbReference>
<evidence type="ECO:0000256" key="6">
    <source>
        <dbReference type="ARBA" id="ARBA00022722"/>
    </source>
</evidence>
<evidence type="ECO:0000256" key="14">
    <source>
        <dbReference type="ARBA" id="ARBA00022884"/>
    </source>
</evidence>
<protein>
    <submittedName>
        <fullName evidence="25">Polyprotein</fullName>
    </submittedName>
</protein>
<evidence type="ECO:0000256" key="18">
    <source>
        <dbReference type="ARBA" id="ARBA00023113"/>
    </source>
</evidence>
<feature type="domain" description="Integrase catalytic" evidence="24">
    <location>
        <begin position="524"/>
        <end position="703"/>
    </location>
</feature>
<keyword evidence="12" id="KW-0067">ATP-binding</keyword>
<evidence type="ECO:0000256" key="1">
    <source>
        <dbReference type="ARBA" id="ARBA00002180"/>
    </source>
</evidence>
<dbReference type="Pfam" id="PF13976">
    <property type="entry name" value="gag_pre-integrs"/>
    <property type="match status" value="1"/>
</dbReference>
<dbReference type="Pfam" id="PF22936">
    <property type="entry name" value="Pol_BBD"/>
    <property type="match status" value="1"/>
</dbReference>
<name>D1MBJ6_AGABI</name>
<evidence type="ECO:0000256" key="2">
    <source>
        <dbReference type="ARBA" id="ARBA00022578"/>
    </source>
</evidence>
<dbReference type="InterPro" id="IPR013103">
    <property type="entry name" value="RVT_2"/>
</dbReference>
<comment type="catalytic activity">
    <reaction evidence="22">
        <text>DNA(n) + a 2'-deoxyribonucleoside 5'-triphosphate = DNA(n+1) + diphosphate</text>
        <dbReference type="Rhea" id="RHEA:22508"/>
        <dbReference type="Rhea" id="RHEA-COMP:17339"/>
        <dbReference type="Rhea" id="RHEA-COMP:17340"/>
        <dbReference type="ChEBI" id="CHEBI:33019"/>
        <dbReference type="ChEBI" id="CHEBI:61560"/>
        <dbReference type="ChEBI" id="CHEBI:173112"/>
        <dbReference type="EC" id="2.7.7.7"/>
    </reaction>
</comment>
<sequence>MSSTAVMNDVLPPTVPALDVSGTNWAIFELRFRMVIQGKGLWGHFDGSTPRPTPPRAITPASHPSTPVLATSPSTAAAAVQVPIPSTPTPTVAEIDAWDRNENIALSLLAQRIPDSTLVVVSAQTTVKLMWDKIVRDYTYKSAFSQANLRQDFMSSCCPSGGDVRLFLNELRAKKAELLAIGVHISDDEYRSAIIQSLPRWLSTYASNQLSAARLHTSLHNTIDPDMLIVMICDEWDRTRRFAKKGQKSEGNDALAVEEEGKGKKKGKGKGKAKDGERKKGPCWFCQGEHLKKDCAEWKKKQEEGSSKKDQSKSSANVAEEDDDESFAVDIDKGGKVSETIARVEVFDSGSSRHISPYRDMFTSLQMIQPCALRTANQQCLNAIGKGEIKLDLPNGDSRSQLHLKEALYAPEAGYTLISIGRLDTDGFSTTFRDNKCIIRDSNGARVAEIPRNEKGLYKLVKSSCDEVNVAVETLTVDALHRRLGHISSVAARKLVTSGLVSGLKLSGDESNSITCDSCSYAKATRLPIAKVCEGERALKVGEEVHTDVWGPSRVATKKGRRYYVTFTDDYSRWTHIEFLSNKSDVFEAYKQFEAWCETQFNSRIKVLHSDRGGEYTSEEFQKYLKSRGTQTKLTVHDTPQHNGVAERRNRTIVERVRALLHASCLPKSLWAEAAAHIVWLMNRTSTKAVQGMTPFEALYGRKPRLGNVQEWGDEVWVHQAGGDKLGARAKKGKWLGYDTESNGSRILFPDTGTIKIERNFRFIKDQTNLQLEGEYIPTPEVPASSTPAISSPELHESTTTPVSPSVGSTPTQRESSPAPIQQPDSPDQVPVVRRSQRTRQPSQKAREILEGKGITVVEELDWEEVHVLVTEMEIMEALEPRTWKEATQRTDWPLWKKAMEEELATLQAAGTWELVDCPLGINIVGSKWVFKAKKDAAGNIVRYKARLVAQGYSQIPGVDYFDTFAPVARLSSIRTVLAIATARNLEIHQIDVKGAYLNGILNDDETVYMRQPPGFHDTTHPRYVCHLKKTLYGLKQSGRRWYQRLCEILIDNLGYSRCDVDHGVFFRVIQDDLIIILVHVDDCTLVATKLELIRELKERMNEFVEVTDLGEIHWLLGIEIRRNREEGKLYMSQRSYIDSCLRRYGFEDAKPVSIPMDPSIHLSTNQSPNSTTEIARMARIPYQEAVGSLMYAAIATRPDIAFAIQVLSKFSKNPGEKHWEAVKRVFRYLKGTRELWLTFGGQDDTLKGFADADGNMAEDRHATSGFAFIINGGAVSWSAKRQEIVTLSTTESEYVAATHAAKETLWLRSLISQVFNITLPTTRLFSDNQSAIALTKDHQFHSRTKHIDIRYHFIRWIVEEGKIRLVYCPTEDMVADTLTKALPSPKIKHFACELGLTTV</sequence>
<dbReference type="InterPro" id="IPR012337">
    <property type="entry name" value="RNaseH-like_sf"/>
</dbReference>
<organism evidence="25">
    <name type="scientific">Agaricus bisporus var. bisporus</name>
    <dbReference type="NCBI Taxonomy" id="192523"/>
    <lineage>
        <taxon>Eukaryota</taxon>
        <taxon>Fungi</taxon>
        <taxon>Dikarya</taxon>
        <taxon>Basidiomycota</taxon>
        <taxon>Agaricomycotina</taxon>
        <taxon>Agaricomycetes</taxon>
        <taxon>Agaricomycetidae</taxon>
        <taxon>Agaricales</taxon>
        <taxon>Agaricineae</taxon>
        <taxon>Agaricaceae</taxon>
        <taxon>Agaricus</taxon>
    </lineage>
</organism>
<evidence type="ECO:0000313" key="25">
    <source>
        <dbReference type="EMBL" id="ACZ04926.1"/>
    </source>
</evidence>
<keyword evidence="19" id="KW-0233">DNA recombination</keyword>
<feature type="compositionally biased region" description="Polar residues" evidence="23">
    <location>
        <begin position="813"/>
        <end position="826"/>
    </location>
</feature>
<dbReference type="GO" id="GO:0004519">
    <property type="term" value="F:endonuclease activity"/>
    <property type="evidence" value="ECO:0007669"/>
    <property type="project" value="UniProtKB-KW"/>
</dbReference>
<keyword evidence="3" id="KW-1188">Viral release from host cell</keyword>
<evidence type="ECO:0000256" key="22">
    <source>
        <dbReference type="ARBA" id="ARBA00049244"/>
    </source>
</evidence>
<keyword evidence="17" id="KW-0808">Transferase</keyword>
<feature type="region of interest" description="Disordered" evidence="23">
    <location>
        <begin position="301"/>
        <end position="330"/>
    </location>
</feature>
<keyword evidence="17" id="KW-0239">DNA-directed DNA polymerase</keyword>
<dbReference type="GO" id="GO:0032196">
    <property type="term" value="P:transposition"/>
    <property type="evidence" value="ECO:0007669"/>
    <property type="project" value="UniProtKB-KW"/>
</dbReference>
<dbReference type="PANTHER" id="PTHR42648:SF11">
    <property type="entry name" value="TRANSPOSON TY4-P GAG-POL POLYPROTEIN"/>
    <property type="match status" value="1"/>
</dbReference>
<dbReference type="SUPFAM" id="SSF53098">
    <property type="entry name" value="Ribonuclease H-like"/>
    <property type="match status" value="1"/>
</dbReference>
<dbReference type="Pfam" id="PF07727">
    <property type="entry name" value="RVT_2"/>
    <property type="match status" value="1"/>
</dbReference>
<dbReference type="SUPFAM" id="SSF56672">
    <property type="entry name" value="DNA/RNA polymerases"/>
    <property type="match status" value="1"/>
</dbReference>
<dbReference type="InterPro" id="IPR043502">
    <property type="entry name" value="DNA/RNA_pol_sf"/>
</dbReference>
<comment type="function">
    <text evidence="1">The aspartyl protease (PR) mediates the proteolytic cleavages of the Gag and Gag-Pol polyproteins after assembly of the VLP.</text>
</comment>
<keyword evidence="13" id="KW-0460">Magnesium</keyword>
<dbReference type="Pfam" id="PF00665">
    <property type="entry name" value="rve"/>
    <property type="match status" value="1"/>
</dbReference>
<feature type="compositionally biased region" description="Low complexity" evidence="23">
    <location>
        <begin position="798"/>
        <end position="812"/>
    </location>
</feature>
<keyword evidence="8" id="KW-0547">Nucleotide-binding</keyword>
<evidence type="ECO:0000256" key="11">
    <source>
        <dbReference type="ARBA" id="ARBA00022801"/>
    </source>
</evidence>
<dbReference type="GO" id="GO:0003964">
    <property type="term" value="F:RNA-directed DNA polymerase activity"/>
    <property type="evidence" value="ECO:0007669"/>
    <property type="project" value="UniProtKB-KW"/>
</dbReference>
<keyword evidence="20" id="KW-0511">Multifunctional enzyme</keyword>
<dbReference type="Pfam" id="PF25597">
    <property type="entry name" value="SH3_retrovirus"/>
    <property type="match status" value="1"/>
</dbReference>
<evidence type="ECO:0000256" key="20">
    <source>
        <dbReference type="ARBA" id="ARBA00023268"/>
    </source>
</evidence>
<dbReference type="GO" id="GO:0006508">
    <property type="term" value="P:proteolysis"/>
    <property type="evidence" value="ECO:0007669"/>
    <property type="project" value="UniProtKB-KW"/>
</dbReference>
<evidence type="ECO:0000256" key="9">
    <source>
        <dbReference type="ARBA" id="ARBA00022750"/>
    </source>
</evidence>
<keyword evidence="6" id="KW-0540">Nuclease</keyword>
<evidence type="ECO:0000256" key="3">
    <source>
        <dbReference type="ARBA" id="ARBA00022612"/>
    </source>
</evidence>
<evidence type="ECO:0000256" key="4">
    <source>
        <dbReference type="ARBA" id="ARBA00022670"/>
    </source>
</evidence>
<dbReference type="GO" id="GO:0005634">
    <property type="term" value="C:nucleus"/>
    <property type="evidence" value="ECO:0007669"/>
    <property type="project" value="UniProtKB-ARBA"/>
</dbReference>
<accession>D1MBJ6</accession>
<keyword evidence="11" id="KW-0378">Hydrolase</keyword>
<dbReference type="CDD" id="cd09272">
    <property type="entry name" value="RNase_HI_RT_Ty1"/>
    <property type="match status" value="1"/>
</dbReference>
<feature type="compositionally biased region" description="Basic and acidic residues" evidence="23">
    <location>
        <begin position="301"/>
        <end position="312"/>
    </location>
</feature>
<evidence type="ECO:0000256" key="5">
    <source>
        <dbReference type="ARBA" id="ARBA00022695"/>
    </source>
</evidence>
<evidence type="ECO:0000256" key="16">
    <source>
        <dbReference type="ARBA" id="ARBA00022918"/>
    </source>
</evidence>
<dbReference type="Pfam" id="PF14223">
    <property type="entry name" value="Retrotran_gag_2"/>
    <property type="match status" value="1"/>
</dbReference>
<dbReference type="InterPro" id="IPR036397">
    <property type="entry name" value="RNaseH_sf"/>
</dbReference>
<keyword evidence="4" id="KW-0645">Protease</keyword>
<dbReference type="InterPro" id="IPR025724">
    <property type="entry name" value="GAG-pre-integrase_dom"/>
</dbReference>
<evidence type="ECO:0000256" key="13">
    <source>
        <dbReference type="ARBA" id="ARBA00022842"/>
    </source>
</evidence>
<keyword evidence="7" id="KW-0479">Metal-binding</keyword>
<dbReference type="GO" id="GO:0004190">
    <property type="term" value="F:aspartic-type endopeptidase activity"/>
    <property type="evidence" value="ECO:0007669"/>
    <property type="project" value="UniProtKB-KW"/>
</dbReference>
<evidence type="ECO:0000256" key="8">
    <source>
        <dbReference type="ARBA" id="ARBA00022741"/>
    </source>
</evidence>
<keyword evidence="5" id="KW-0548">Nucleotidyltransferase</keyword>
<keyword evidence="18" id="KW-0917">Virion maturation</keyword>
<keyword evidence="2" id="KW-0815">Transposition</keyword>
<keyword evidence="14" id="KW-0694">RNA-binding</keyword>
<evidence type="ECO:0000256" key="10">
    <source>
        <dbReference type="ARBA" id="ARBA00022759"/>
    </source>
</evidence>
<dbReference type="GO" id="GO:0046872">
    <property type="term" value="F:metal ion binding"/>
    <property type="evidence" value="ECO:0007669"/>
    <property type="project" value="UniProtKB-KW"/>
</dbReference>
<keyword evidence="9" id="KW-0064">Aspartyl protease</keyword>
<evidence type="ECO:0000256" key="19">
    <source>
        <dbReference type="ARBA" id="ARBA00023172"/>
    </source>
</evidence>
<evidence type="ECO:0000256" key="7">
    <source>
        <dbReference type="ARBA" id="ARBA00022723"/>
    </source>
</evidence>
<evidence type="ECO:0000256" key="17">
    <source>
        <dbReference type="ARBA" id="ARBA00022932"/>
    </source>
</evidence>
<gene>
    <name evidence="25" type="primary">Tab1</name>
</gene>
<dbReference type="GO" id="GO:0003723">
    <property type="term" value="F:RNA binding"/>
    <property type="evidence" value="ECO:0007669"/>
    <property type="project" value="UniProtKB-KW"/>
</dbReference>
<reference evidence="25" key="1">
    <citation type="submission" date="2009-10" db="EMBL/GenBank/DDBJ databases">
        <title>LTR_Copia transposon in the button mushroom Agaricus bisporus.</title>
        <authorList>
            <person name="Sonnenberg A."/>
        </authorList>
    </citation>
    <scope>NUCLEOTIDE SEQUENCE</scope>
</reference>
<evidence type="ECO:0000256" key="12">
    <source>
        <dbReference type="ARBA" id="ARBA00022840"/>
    </source>
</evidence>
<feature type="region of interest" description="Disordered" evidence="23">
    <location>
        <begin position="45"/>
        <end position="70"/>
    </location>
</feature>
<dbReference type="InterPro" id="IPR054722">
    <property type="entry name" value="PolX-like_BBD"/>
</dbReference>
<dbReference type="InterPro" id="IPR001584">
    <property type="entry name" value="Integrase_cat-core"/>
</dbReference>
<dbReference type="PANTHER" id="PTHR42648">
    <property type="entry name" value="TRANSPOSASE, PUTATIVE-RELATED"/>
    <property type="match status" value="1"/>
</dbReference>
<evidence type="ECO:0000259" key="24">
    <source>
        <dbReference type="PROSITE" id="PS50994"/>
    </source>
</evidence>
<evidence type="ECO:0000256" key="15">
    <source>
        <dbReference type="ARBA" id="ARBA00022908"/>
    </source>
</evidence>
<keyword evidence="16" id="KW-0695">RNA-directed DNA polymerase</keyword>
<dbReference type="InterPro" id="IPR039537">
    <property type="entry name" value="Retrotran_Ty1/copia-like"/>
</dbReference>
<feature type="region of interest" description="Disordered" evidence="23">
    <location>
        <begin position="244"/>
        <end position="278"/>
    </location>
</feature>
<dbReference type="Gene3D" id="3.30.420.10">
    <property type="entry name" value="Ribonuclease H-like superfamily/Ribonuclease H"/>
    <property type="match status" value="1"/>
</dbReference>
<dbReference type="GO" id="GO:0015074">
    <property type="term" value="P:DNA integration"/>
    <property type="evidence" value="ECO:0007669"/>
    <property type="project" value="UniProtKB-KW"/>
</dbReference>
<comment type="catalytic activity">
    <reaction evidence="21">
        <text>DNA(n) + a 2'-deoxyribonucleoside 5'-triphosphate = DNA(n+1) + diphosphate</text>
        <dbReference type="Rhea" id="RHEA:22508"/>
        <dbReference type="Rhea" id="RHEA-COMP:17339"/>
        <dbReference type="Rhea" id="RHEA-COMP:17340"/>
        <dbReference type="ChEBI" id="CHEBI:33019"/>
        <dbReference type="ChEBI" id="CHEBI:61560"/>
        <dbReference type="ChEBI" id="CHEBI:173112"/>
        <dbReference type="EC" id="2.7.7.49"/>
    </reaction>
</comment>
<dbReference type="InterPro" id="IPR057670">
    <property type="entry name" value="SH3_retrovirus"/>
</dbReference>